<reference evidence="2" key="1">
    <citation type="journal article" date="2019" name="Int. J. Syst. Evol. Microbiol.">
        <title>The Global Catalogue of Microorganisms (GCM) 10K type strain sequencing project: providing services to taxonomists for standard genome sequencing and annotation.</title>
        <authorList>
            <consortium name="The Broad Institute Genomics Platform"/>
            <consortium name="The Broad Institute Genome Sequencing Center for Infectious Disease"/>
            <person name="Wu L."/>
            <person name="Ma J."/>
        </authorList>
    </citation>
    <scope>NUCLEOTIDE SEQUENCE [LARGE SCALE GENOMIC DNA]</scope>
    <source>
        <strain evidence="2">JCM 13929</strain>
    </source>
</reference>
<gene>
    <name evidence="1" type="ORF">GCM10009733_072210</name>
</gene>
<proteinExistence type="predicted"/>
<dbReference type="Proteomes" id="UP001500064">
    <property type="component" value="Unassembled WGS sequence"/>
</dbReference>
<sequence length="49" mass="5541">MQRAGDLLLTRPVFLPAEAMDDPSHWLPREAWAIQNQPSAEARPNRTDA</sequence>
<keyword evidence="2" id="KW-1185">Reference proteome</keyword>
<evidence type="ECO:0000313" key="2">
    <source>
        <dbReference type="Proteomes" id="UP001500064"/>
    </source>
</evidence>
<accession>A0ABP4S018</accession>
<protein>
    <submittedName>
        <fullName evidence="1">Uncharacterized protein</fullName>
    </submittedName>
</protein>
<dbReference type="EMBL" id="BAAAMU010000070">
    <property type="protein sequence ID" value="GAA1664004.1"/>
    <property type="molecule type" value="Genomic_DNA"/>
</dbReference>
<name>A0ABP4S018_9ACTN</name>
<organism evidence="1 2">
    <name type="scientific">Nonomuraea maheshkhaliensis</name>
    <dbReference type="NCBI Taxonomy" id="419590"/>
    <lineage>
        <taxon>Bacteria</taxon>
        <taxon>Bacillati</taxon>
        <taxon>Actinomycetota</taxon>
        <taxon>Actinomycetes</taxon>
        <taxon>Streptosporangiales</taxon>
        <taxon>Streptosporangiaceae</taxon>
        <taxon>Nonomuraea</taxon>
    </lineage>
</organism>
<comment type="caution">
    <text evidence="1">The sequence shown here is derived from an EMBL/GenBank/DDBJ whole genome shotgun (WGS) entry which is preliminary data.</text>
</comment>
<evidence type="ECO:0000313" key="1">
    <source>
        <dbReference type="EMBL" id="GAA1664004.1"/>
    </source>
</evidence>